<protein>
    <submittedName>
        <fullName evidence="1">Chromosome partitioning protein ParB</fullName>
    </submittedName>
</protein>
<dbReference type="GeneID" id="84809311"/>
<dbReference type="Proteomes" id="UP000217250">
    <property type="component" value="Chromosome"/>
</dbReference>
<proteinExistence type="predicted"/>
<dbReference type="KEGG" id="cgh:CGC50_12275"/>
<dbReference type="AlphaFoldDB" id="A0A250FRW8"/>
<evidence type="ECO:0000313" key="1">
    <source>
        <dbReference type="EMBL" id="ATA87833.1"/>
    </source>
</evidence>
<organism evidence="1 2">
    <name type="scientific">Capnocytophaga gingivalis</name>
    <dbReference type="NCBI Taxonomy" id="1017"/>
    <lineage>
        <taxon>Bacteria</taxon>
        <taxon>Pseudomonadati</taxon>
        <taxon>Bacteroidota</taxon>
        <taxon>Flavobacteriia</taxon>
        <taxon>Flavobacteriales</taxon>
        <taxon>Flavobacteriaceae</taxon>
        <taxon>Capnocytophaga</taxon>
    </lineage>
</organism>
<dbReference type="OrthoDB" id="3196661at2"/>
<reference evidence="2" key="1">
    <citation type="submission" date="2017-06" db="EMBL/GenBank/DDBJ databases">
        <title>Capnocytophaga spp. assemblies.</title>
        <authorList>
            <person name="Gulvik C.A."/>
        </authorList>
    </citation>
    <scope>NUCLEOTIDE SEQUENCE [LARGE SCALE GENOMIC DNA]</scope>
    <source>
        <strain evidence="2">H1496</strain>
    </source>
</reference>
<dbReference type="RefSeq" id="WP_095911029.1">
    <property type="nucleotide sequence ID" value="NZ_CP022386.1"/>
</dbReference>
<name>A0A250FRW8_9FLAO</name>
<evidence type="ECO:0000313" key="2">
    <source>
        <dbReference type="Proteomes" id="UP000217250"/>
    </source>
</evidence>
<dbReference type="EMBL" id="CP022386">
    <property type="protein sequence ID" value="ATA87833.1"/>
    <property type="molecule type" value="Genomic_DNA"/>
</dbReference>
<sequence>MSKDYEAFVEKFKPKKTTDDCYTPANVYEEVLNYVRETCDIEGLEVIRPFYPGGDYERVTYTEQTVVVDNPPFSIISQIIRFYNEKGVKYFLFAPHLTLFGTNQKYTAIVASADITYENRARVKTSFVTNMMGDYKIIGAPDLKKRIETIQKKKRVSIPKYRYPENVVTVSRIAWLVEKGVGIRIKGKDLVYCRGLESQKKYKKGIFGSGFLTSDTVAAEIKAAEIKAAEIKAAEIKAAEFKAAVDVIEWELSEHEKEIIDSLTKERWKK</sequence>
<accession>A0A250FRW8</accession>
<gene>
    <name evidence="1" type="ORF">CGC50_12275</name>
</gene>